<evidence type="ECO:0000313" key="2">
    <source>
        <dbReference type="EMBL" id="MBA6148388.1"/>
    </source>
</evidence>
<feature type="transmembrane region" description="Helical" evidence="1">
    <location>
        <begin position="59"/>
        <end position="79"/>
    </location>
</feature>
<proteinExistence type="predicted"/>
<accession>A0A7W2LWN7</accession>
<dbReference type="EMBL" id="JACGDA010000023">
    <property type="protein sequence ID" value="MBA6148388.1"/>
    <property type="molecule type" value="Genomic_DNA"/>
</dbReference>
<keyword evidence="1" id="KW-1133">Transmembrane helix</keyword>
<feature type="transmembrane region" description="Helical" evidence="1">
    <location>
        <begin position="21"/>
        <end position="47"/>
    </location>
</feature>
<keyword evidence="1" id="KW-0472">Membrane</keyword>
<dbReference type="AlphaFoldDB" id="A0A7W2LWN7"/>
<dbReference type="Proteomes" id="UP000577346">
    <property type="component" value="Unassembled WGS sequence"/>
</dbReference>
<reference evidence="2 3" key="1">
    <citation type="submission" date="2020-07" db="EMBL/GenBank/DDBJ databases">
        <title>Diversity of carbapenemase encoding genes among Pseudomonas putida group clinical isolates in a tertiary Brazilian hospital.</title>
        <authorList>
            <person name="Alberto-Lei F."/>
            <person name="Nodari C.S."/>
            <person name="Streling A.P."/>
            <person name="Paulino J.T."/>
            <person name="Bessa-Neto F.O."/>
            <person name="Cayo R."/>
            <person name="Gales A.C."/>
        </authorList>
    </citation>
    <scope>NUCLEOTIDE SEQUENCE [LARGE SCALE GENOMIC DNA]</scope>
    <source>
        <strain evidence="2 3">11213</strain>
    </source>
</reference>
<gene>
    <name evidence="2" type="ORF">H4C15_12840</name>
</gene>
<keyword evidence="1" id="KW-0812">Transmembrane</keyword>
<evidence type="ECO:0008006" key="4">
    <source>
        <dbReference type="Google" id="ProtNLM"/>
    </source>
</evidence>
<name>A0A7W2LWN7_9PSED</name>
<dbReference type="RefSeq" id="WP_054905853.1">
    <property type="nucleotide sequence ID" value="NZ_JACGDA010000023.1"/>
</dbReference>
<evidence type="ECO:0000256" key="1">
    <source>
        <dbReference type="SAM" id="Phobius"/>
    </source>
</evidence>
<protein>
    <recommendedName>
        <fullName evidence="4">Zinc ribbon domain-containing protein</fullName>
    </recommendedName>
</protein>
<dbReference type="Pfam" id="PF10947">
    <property type="entry name" value="DUF2628"/>
    <property type="match status" value="1"/>
</dbReference>
<comment type="caution">
    <text evidence="2">The sequence shown here is derived from an EMBL/GenBank/DDBJ whole genome shotgun (WGS) entry which is preliminary data.</text>
</comment>
<dbReference type="InterPro" id="IPR024399">
    <property type="entry name" value="DUF2628"/>
</dbReference>
<sequence>MARTFRNPANGHTESISREASGLVVLFGPLYLASKGLWAHFFLWLLLVGGFSLATGGPGIIIALPIAIVVYAFSINSIIANSYLRKGWQEVVVESDQSTGQPVVSVGGQRECPLCAELIKMQAVKCKHCGSLVNPLV</sequence>
<evidence type="ECO:0000313" key="3">
    <source>
        <dbReference type="Proteomes" id="UP000577346"/>
    </source>
</evidence>
<organism evidence="2 3">
    <name type="scientific">Pseudomonas juntendi</name>
    <dbReference type="NCBI Taxonomy" id="2666183"/>
    <lineage>
        <taxon>Bacteria</taxon>
        <taxon>Pseudomonadati</taxon>
        <taxon>Pseudomonadota</taxon>
        <taxon>Gammaproteobacteria</taxon>
        <taxon>Pseudomonadales</taxon>
        <taxon>Pseudomonadaceae</taxon>
        <taxon>Pseudomonas</taxon>
    </lineage>
</organism>